<evidence type="ECO:0000256" key="1">
    <source>
        <dbReference type="SAM" id="MobiDB-lite"/>
    </source>
</evidence>
<dbReference type="InterPro" id="IPR028098">
    <property type="entry name" value="Glyco_trans_4-like_N"/>
</dbReference>
<dbReference type="AlphaFoldDB" id="A0A069PZX6"/>
<evidence type="ECO:0000313" key="4">
    <source>
        <dbReference type="EMBL" id="KDR43021.1"/>
    </source>
</evidence>
<dbReference type="Pfam" id="PF13439">
    <property type="entry name" value="Glyco_transf_4"/>
    <property type="match status" value="1"/>
</dbReference>
<dbReference type="GO" id="GO:0016757">
    <property type="term" value="F:glycosyltransferase activity"/>
    <property type="evidence" value="ECO:0007669"/>
    <property type="project" value="InterPro"/>
</dbReference>
<dbReference type="InterPro" id="IPR050194">
    <property type="entry name" value="Glycosyltransferase_grp1"/>
</dbReference>
<reference evidence="4 5" key="1">
    <citation type="submission" date="2014-03" db="EMBL/GenBank/DDBJ databases">
        <title>Draft Genome Sequences of Four Burkholderia Strains.</title>
        <authorList>
            <person name="Liu X.Y."/>
            <person name="Li C.X."/>
            <person name="Xu J.H."/>
        </authorList>
    </citation>
    <scope>NUCLEOTIDE SEQUENCE [LARGE SCALE GENOMIC DNA]</scope>
    <source>
        <strain evidence="4 5">DSM 50014</strain>
    </source>
</reference>
<name>A0A069PZX6_9BURK</name>
<organism evidence="4 5">
    <name type="scientific">Caballeronia glathei</name>
    <dbReference type="NCBI Taxonomy" id="60547"/>
    <lineage>
        <taxon>Bacteria</taxon>
        <taxon>Pseudomonadati</taxon>
        <taxon>Pseudomonadota</taxon>
        <taxon>Betaproteobacteria</taxon>
        <taxon>Burkholderiales</taxon>
        <taxon>Burkholderiaceae</taxon>
        <taxon>Caballeronia</taxon>
    </lineage>
</organism>
<evidence type="ECO:0000259" key="2">
    <source>
        <dbReference type="Pfam" id="PF00534"/>
    </source>
</evidence>
<proteinExistence type="predicted"/>
<feature type="domain" description="Glycosyl transferase family 1" evidence="2">
    <location>
        <begin position="194"/>
        <end position="348"/>
    </location>
</feature>
<feature type="domain" description="Glycosyltransferase subfamily 4-like N-terminal" evidence="3">
    <location>
        <begin position="14"/>
        <end position="188"/>
    </location>
</feature>
<dbReference type="PANTHER" id="PTHR45947">
    <property type="entry name" value="SULFOQUINOVOSYL TRANSFERASE SQD2"/>
    <property type="match status" value="1"/>
</dbReference>
<sequence>MKIAIVHDWLVVSGGAEKVLQEIVECFPQADIFTVVDFLEDRTCLKGRPVHASFIQKLPFARKRYRGYLPLMPLAIEQLDLSSYDLVISSSYAVAKGVLTGPDQLHISYVHSPIRYAWDLQHQYLREAGLASGIKSALARVLLHYIRSWDSRSANGVDYLIANSRFVARRIRKVYGRDATVIYPPVDVSGLPLHQEKGDFYLTASRMVPYKRMDLIVKAFSETPERRLVVIGDGPDMQKIRAAAGPNVEILGYQPFEVLRDHLQRARAFVFAAEEDFGISVVEAQACGTPVIAFGKGGALESVIGLPKERPTGVFFRQQTTASLLEAVGRFEKNAGMFDPRHCRQNAERFSTEKFKASLSAFIEVRLARFRAELHGSELSVETGGDASPLAESPRTARASGSGMWH</sequence>
<keyword evidence="5" id="KW-1185">Reference proteome</keyword>
<protein>
    <submittedName>
        <fullName evidence="4">Glycosyl transferase</fullName>
    </submittedName>
</protein>
<dbReference type="CDD" id="cd03804">
    <property type="entry name" value="GT4_WbaZ-like"/>
    <property type="match status" value="1"/>
</dbReference>
<dbReference type="InterPro" id="IPR001296">
    <property type="entry name" value="Glyco_trans_1"/>
</dbReference>
<evidence type="ECO:0000313" key="5">
    <source>
        <dbReference type="Proteomes" id="UP000027466"/>
    </source>
</evidence>
<comment type="caution">
    <text evidence="4">The sequence shown here is derived from an EMBL/GenBank/DDBJ whole genome shotgun (WGS) entry which is preliminary data.</text>
</comment>
<accession>A0A069PZX6</accession>
<dbReference type="RefSeq" id="WP_075584143.1">
    <property type="nucleotide sequence ID" value="NZ_CADFFX010000004.1"/>
</dbReference>
<dbReference type="EMBL" id="JFHC01000011">
    <property type="protein sequence ID" value="KDR43021.1"/>
    <property type="molecule type" value="Genomic_DNA"/>
</dbReference>
<dbReference type="SUPFAM" id="SSF53756">
    <property type="entry name" value="UDP-Glycosyltransferase/glycogen phosphorylase"/>
    <property type="match status" value="1"/>
</dbReference>
<feature type="region of interest" description="Disordered" evidence="1">
    <location>
        <begin position="380"/>
        <end position="406"/>
    </location>
</feature>
<gene>
    <name evidence="4" type="ORF">BG61_04050</name>
</gene>
<dbReference type="PANTHER" id="PTHR45947:SF3">
    <property type="entry name" value="SULFOQUINOVOSYL TRANSFERASE SQD2"/>
    <property type="match status" value="1"/>
</dbReference>
<dbReference type="Gene3D" id="3.40.50.2000">
    <property type="entry name" value="Glycogen Phosphorylase B"/>
    <property type="match status" value="2"/>
</dbReference>
<dbReference type="STRING" id="60547.GCA_000751215_02128"/>
<keyword evidence="4" id="KW-0808">Transferase</keyword>
<dbReference type="Proteomes" id="UP000027466">
    <property type="component" value="Unassembled WGS sequence"/>
</dbReference>
<evidence type="ECO:0000259" key="3">
    <source>
        <dbReference type="Pfam" id="PF13439"/>
    </source>
</evidence>
<dbReference type="Pfam" id="PF00534">
    <property type="entry name" value="Glycos_transf_1"/>
    <property type="match status" value="1"/>
</dbReference>